<comment type="caution">
    <text evidence="4">The sequence shown here is derived from an EMBL/GenBank/DDBJ whole genome shotgun (WGS) entry which is preliminary data.</text>
</comment>
<keyword evidence="1" id="KW-0132">Cell division</keyword>
<sequence>MRGLFDPSKYRTFRFTERSLSADGAVRLAYALDDEHEFVETFEVPVAPGADLAAAEPILDLLHWVAGVSYYKTAAPPEVACETGAPGPAAASFLEALYSEGLGEFAVVNQLGKLPRPRFPRDGAKAAGEPVRRVPTRVLVPVGGGKDSIVALEIVRRSGLDFTLFSVRDDPAMQRTAAVAEVERLVAQRRLPLQQLGELNRSGALNGHVPITAIVSCVALLTAALNGYDTVTLANERSASAGNVVYDGVEVNHQFSKSARAEALLRGAIAETGAPVDLFSLLRPASELGIARTFAGLPQYHAAFTSCNAIFRLDPELRLSSWCGNCPKCRFVFLVLAPFMEPSAMEAIFGTAMLDDLDQYEGFALLTATGGHKPFECVGEEEESLAAISLLAADPRWRTRPVVAKLVAEVLAVRGDDSGRVSSALSLSDAHNVPDELIDHVHALLRA</sequence>
<dbReference type="Proteomes" id="UP000278962">
    <property type="component" value="Unassembled WGS sequence"/>
</dbReference>
<dbReference type="UniPathway" id="UPA00219"/>
<keyword evidence="1" id="KW-0413">Isomerase</keyword>
<dbReference type="GO" id="GO:0009252">
    <property type="term" value="P:peptidoglycan biosynthetic process"/>
    <property type="evidence" value="ECO:0007669"/>
    <property type="project" value="UniProtKB-UniRule"/>
</dbReference>
<keyword evidence="1" id="KW-0131">Cell cycle</keyword>
<evidence type="ECO:0000256" key="1">
    <source>
        <dbReference type="HAMAP-Rule" id="MF_02209"/>
    </source>
</evidence>
<feature type="domain" description="MurL C-terminal" evidence="2">
    <location>
        <begin position="304"/>
        <end position="412"/>
    </location>
</feature>
<dbReference type="GO" id="GO:0071555">
    <property type="term" value="P:cell wall organization"/>
    <property type="evidence" value="ECO:0007669"/>
    <property type="project" value="UniProtKB-KW"/>
</dbReference>
<dbReference type="InterPro" id="IPR058740">
    <property type="entry name" value="MurL_N"/>
</dbReference>
<dbReference type="GO" id="GO:0008360">
    <property type="term" value="P:regulation of cell shape"/>
    <property type="evidence" value="ECO:0007669"/>
    <property type="project" value="UniProtKB-KW"/>
</dbReference>
<dbReference type="GO" id="GO:0005737">
    <property type="term" value="C:cytoplasm"/>
    <property type="evidence" value="ECO:0007669"/>
    <property type="project" value="UniProtKB-UniRule"/>
</dbReference>
<comment type="pathway">
    <text evidence="1">Cell wall biogenesis; peptidoglycan biosynthesis.</text>
</comment>
<keyword evidence="5" id="KW-1185">Reference proteome</keyword>
<evidence type="ECO:0000259" key="2">
    <source>
        <dbReference type="Pfam" id="PF26298"/>
    </source>
</evidence>
<keyword evidence="1" id="KW-0573">Peptidoglycan synthesis</keyword>
<proteinExistence type="inferred from homology"/>
<dbReference type="GO" id="GO:0016855">
    <property type="term" value="F:racemase and epimerase activity, acting on amino acids and derivatives"/>
    <property type="evidence" value="ECO:0007669"/>
    <property type="project" value="UniProtKB-UniRule"/>
</dbReference>
<organism evidence="4 5">
    <name type="scientific">Solirubrobacter pauli</name>
    <dbReference type="NCBI Taxonomy" id="166793"/>
    <lineage>
        <taxon>Bacteria</taxon>
        <taxon>Bacillati</taxon>
        <taxon>Actinomycetota</taxon>
        <taxon>Thermoleophilia</taxon>
        <taxon>Solirubrobacterales</taxon>
        <taxon>Solirubrobacteraceae</taxon>
        <taxon>Solirubrobacter</taxon>
    </lineage>
</organism>
<dbReference type="Pfam" id="PF26298">
    <property type="entry name" value="MurL_epimerase_C"/>
    <property type="match status" value="1"/>
</dbReference>
<evidence type="ECO:0000313" key="4">
    <source>
        <dbReference type="EMBL" id="RKQ84957.1"/>
    </source>
</evidence>
<comment type="similarity">
    <text evidence="1">Belongs to the MurL family.</text>
</comment>
<dbReference type="GO" id="GO:0051301">
    <property type="term" value="P:cell division"/>
    <property type="evidence" value="ECO:0007669"/>
    <property type="project" value="UniProtKB-KW"/>
</dbReference>
<dbReference type="Pfam" id="PF26299">
    <property type="entry name" value="MurL_N"/>
    <property type="match status" value="1"/>
</dbReference>
<feature type="domain" description="MurL N-terminal" evidence="3">
    <location>
        <begin position="5"/>
        <end position="281"/>
    </location>
</feature>
<name>A0A660L276_9ACTN</name>
<accession>A0A660L276</accession>
<protein>
    <recommendedName>
        <fullName evidence="1">UDP-N-acetyl-alpha-D-muramoyl-L-alanyl-L-glutamate epimerase</fullName>
        <ecNumber evidence="1">5.1.1.23</ecNumber>
    </recommendedName>
    <alternativeName>
        <fullName evidence="1">UDP-MurNAc-L-Ala-L-Glu epimerase</fullName>
    </alternativeName>
</protein>
<evidence type="ECO:0000259" key="3">
    <source>
        <dbReference type="Pfam" id="PF26299"/>
    </source>
</evidence>
<evidence type="ECO:0000313" key="5">
    <source>
        <dbReference type="Proteomes" id="UP000278962"/>
    </source>
</evidence>
<dbReference type="EC" id="5.1.1.23" evidence="1"/>
<dbReference type="InterPro" id="IPR058741">
    <property type="entry name" value="MurL_C"/>
</dbReference>
<keyword evidence="1" id="KW-0133">Cell shape</keyword>
<reference evidence="4 5" key="1">
    <citation type="submission" date="2018-10" db="EMBL/GenBank/DDBJ databases">
        <title>Genomic Encyclopedia of Archaeal and Bacterial Type Strains, Phase II (KMG-II): from individual species to whole genera.</title>
        <authorList>
            <person name="Goeker M."/>
        </authorList>
    </citation>
    <scope>NUCLEOTIDE SEQUENCE [LARGE SCALE GENOMIC DNA]</scope>
    <source>
        <strain evidence="4 5">DSM 14954</strain>
    </source>
</reference>
<dbReference type="HAMAP" id="MF_02209">
    <property type="entry name" value="MurL"/>
    <property type="match status" value="1"/>
</dbReference>
<dbReference type="InterPro" id="IPR043689">
    <property type="entry name" value="MurL"/>
</dbReference>
<comment type="catalytic activity">
    <reaction evidence="1">
        <text>UDP-N-acetyl-alpha-D-muramoyl-L-alanyl-L-glutamate + ATP + H2O = UDP-N-acetyl-alpha-D-muramoyl-L-alanyl-D-glutamate + AMP + diphosphate + H(+)</text>
        <dbReference type="Rhea" id="RHEA:58812"/>
        <dbReference type="ChEBI" id="CHEBI:15377"/>
        <dbReference type="ChEBI" id="CHEBI:15378"/>
        <dbReference type="ChEBI" id="CHEBI:30616"/>
        <dbReference type="ChEBI" id="CHEBI:33019"/>
        <dbReference type="ChEBI" id="CHEBI:83900"/>
        <dbReference type="ChEBI" id="CHEBI:142725"/>
        <dbReference type="ChEBI" id="CHEBI:456215"/>
        <dbReference type="EC" id="5.1.1.23"/>
    </reaction>
</comment>
<keyword evidence="1" id="KW-0961">Cell wall biogenesis/degradation</keyword>
<gene>
    <name evidence="1" type="primary">murL</name>
    <name evidence="4" type="ORF">C8N24_6588</name>
</gene>
<dbReference type="EMBL" id="RBIL01000003">
    <property type="protein sequence ID" value="RKQ84957.1"/>
    <property type="molecule type" value="Genomic_DNA"/>
</dbReference>
<dbReference type="AlphaFoldDB" id="A0A660L276"/>
<comment type="function">
    <text evidence="1">Cell wall formation. Catalyzes epimerization of the terminal L-glutamate in UDP-N-acetyl-alpha-D-muramoyl-L-alanyl-L-glutamate.</text>
</comment>